<feature type="region of interest" description="Disordered" evidence="2">
    <location>
        <begin position="17"/>
        <end position="53"/>
    </location>
</feature>
<accession>A0A7C8ICF8</accession>
<dbReference type="GO" id="GO:0000981">
    <property type="term" value="F:DNA-binding transcription factor activity, RNA polymerase II-specific"/>
    <property type="evidence" value="ECO:0007669"/>
    <property type="project" value="InterPro"/>
</dbReference>
<comment type="caution">
    <text evidence="3">The sequence shown here is derived from an EMBL/GenBank/DDBJ whole genome shotgun (WGS) entry which is preliminary data.</text>
</comment>
<dbReference type="PANTHER" id="PTHR35392">
    <property type="entry name" value="ZN(II)2CYS6 TRANSCRIPTION FACTOR (EUROFUNG)-RELATED-RELATED"/>
    <property type="match status" value="1"/>
</dbReference>
<dbReference type="EMBL" id="JAADJZ010000009">
    <property type="protein sequence ID" value="KAF2872673.1"/>
    <property type="molecule type" value="Genomic_DNA"/>
</dbReference>
<dbReference type="InterPro" id="IPR052973">
    <property type="entry name" value="Fungal_sec-metab_reg_TF"/>
</dbReference>
<evidence type="ECO:0000256" key="1">
    <source>
        <dbReference type="ARBA" id="ARBA00023242"/>
    </source>
</evidence>
<evidence type="ECO:0000256" key="2">
    <source>
        <dbReference type="SAM" id="MobiDB-lite"/>
    </source>
</evidence>
<name>A0A7C8ICF8_9PLEO</name>
<dbReference type="AlphaFoldDB" id="A0A7C8ICF8"/>
<organism evidence="3 4">
    <name type="scientific">Massariosphaeria phaeospora</name>
    <dbReference type="NCBI Taxonomy" id="100035"/>
    <lineage>
        <taxon>Eukaryota</taxon>
        <taxon>Fungi</taxon>
        <taxon>Dikarya</taxon>
        <taxon>Ascomycota</taxon>
        <taxon>Pezizomycotina</taxon>
        <taxon>Dothideomycetes</taxon>
        <taxon>Pleosporomycetidae</taxon>
        <taxon>Pleosporales</taxon>
        <taxon>Pleosporales incertae sedis</taxon>
        <taxon>Massariosphaeria</taxon>
    </lineage>
</organism>
<evidence type="ECO:0008006" key="5">
    <source>
        <dbReference type="Google" id="ProtNLM"/>
    </source>
</evidence>
<feature type="compositionally biased region" description="Basic residues" evidence="2">
    <location>
        <begin position="26"/>
        <end position="35"/>
    </location>
</feature>
<dbReference type="OrthoDB" id="5426982at2759"/>
<protein>
    <recommendedName>
        <fullName evidence="5">Zn(2)-C6 fungal-type domain-containing protein</fullName>
    </recommendedName>
</protein>
<gene>
    <name evidence="3" type="ORF">BDV95DRAFT_393082</name>
</gene>
<dbReference type="InterPro" id="IPR001138">
    <property type="entry name" value="Zn2Cys6_DnaBD"/>
</dbReference>
<evidence type="ECO:0000313" key="4">
    <source>
        <dbReference type="Proteomes" id="UP000481861"/>
    </source>
</evidence>
<evidence type="ECO:0000313" key="3">
    <source>
        <dbReference type="EMBL" id="KAF2872673.1"/>
    </source>
</evidence>
<dbReference type="SUPFAM" id="SSF57701">
    <property type="entry name" value="Zn2/Cys6 DNA-binding domain"/>
    <property type="match status" value="1"/>
</dbReference>
<dbReference type="CDD" id="cd00067">
    <property type="entry name" value="GAL4"/>
    <property type="match status" value="1"/>
</dbReference>
<dbReference type="GO" id="GO:0008270">
    <property type="term" value="F:zinc ion binding"/>
    <property type="evidence" value="ECO:0007669"/>
    <property type="project" value="InterPro"/>
</dbReference>
<dbReference type="InterPro" id="IPR036864">
    <property type="entry name" value="Zn2-C6_fun-type_DNA-bd_sf"/>
</dbReference>
<dbReference type="Proteomes" id="UP000481861">
    <property type="component" value="Unassembled WGS sequence"/>
</dbReference>
<proteinExistence type="predicted"/>
<dbReference type="PANTHER" id="PTHR35392:SF2">
    <property type="entry name" value="ZN(II)2CYS6 TRANSCRIPTION FACTOR (EUROFUNG)"/>
    <property type="match status" value="1"/>
</dbReference>
<reference evidence="3 4" key="1">
    <citation type="submission" date="2020-01" db="EMBL/GenBank/DDBJ databases">
        <authorList>
            <consortium name="DOE Joint Genome Institute"/>
            <person name="Haridas S."/>
            <person name="Albert R."/>
            <person name="Binder M."/>
            <person name="Bloem J."/>
            <person name="Labutti K."/>
            <person name="Salamov A."/>
            <person name="Andreopoulos B."/>
            <person name="Baker S.E."/>
            <person name="Barry K."/>
            <person name="Bills G."/>
            <person name="Bluhm B.H."/>
            <person name="Cannon C."/>
            <person name="Castanera R."/>
            <person name="Culley D.E."/>
            <person name="Daum C."/>
            <person name="Ezra D."/>
            <person name="Gonzalez J.B."/>
            <person name="Henrissat B."/>
            <person name="Kuo A."/>
            <person name="Liang C."/>
            <person name="Lipzen A."/>
            <person name="Lutzoni F."/>
            <person name="Magnuson J."/>
            <person name="Mondo S."/>
            <person name="Nolan M."/>
            <person name="Ohm R."/>
            <person name="Pangilinan J."/>
            <person name="Park H.-J.H."/>
            <person name="Ramirez L."/>
            <person name="Alfaro M."/>
            <person name="Sun H."/>
            <person name="Tritt A."/>
            <person name="Yoshinaga Y."/>
            <person name="Zwiers L.-H.L."/>
            <person name="Turgeon B.G."/>
            <person name="Goodwin S.B."/>
            <person name="Spatafora J.W."/>
            <person name="Crous P.W."/>
            <person name="Grigoriev I.V."/>
        </authorList>
    </citation>
    <scope>NUCLEOTIDE SEQUENCE [LARGE SCALE GENOMIC DNA]</scope>
    <source>
        <strain evidence="3 4">CBS 611.86</strain>
    </source>
</reference>
<keyword evidence="4" id="KW-1185">Reference proteome</keyword>
<sequence length="309" mass="34560">MEQLAYPLSTQTMELDLQISSARSSSTHHQKRRKQQSQSRAKQERGKRPGYSKATSAGAFACFSLAGNDVNMYHRSSFSTARKEEVRGVRMKKACLRCRLLKRACSGDDPCKTCLAAARAAAGTRALMWMECIRPSFQTMNIFENANSIIDQARISNIMEDLLQDDVSLDFHIPFALNVEAASSHLASWLSDDYAPPTFSVVGIFSCSTNTNLLENALDPSLGRDLRLFVHLTTHLYTTGMQGGYQEYTHEEIRSVRDCVGNRLFRTLDPLLRPSEIEASEDKLSKLRSLFLLLLGITVGMRYTLGDVS</sequence>
<keyword evidence="1" id="KW-0539">Nucleus</keyword>